<dbReference type="EMBL" id="FNGS01000002">
    <property type="protein sequence ID" value="SDL50544.1"/>
    <property type="molecule type" value="Genomic_DNA"/>
</dbReference>
<protein>
    <submittedName>
        <fullName evidence="2">Uncharacterized conserved protein YdeI, YjbR/CyaY-like superfamily, DUF1801 family</fullName>
    </submittedName>
</protein>
<reference evidence="2 3" key="1">
    <citation type="submission" date="2016-10" db="EMBL/GenBank/DDBJ databases">
        <authorList>
            <person name="de Groot N.N."/>
        </authorList>
    </citation>
    <scope>NUCLEOTIDE SEQUENCE [LARGE SCALE GENOMIC DNA]</scope>
    <source>
        <strain evidence="2 3">DSM 21668</strain>
    </source>
</reference>
<dbReference type="Pfam" id="PF13376">
    <property type="entry name" value="OmdA"/>
    <property type="match status" value="1"/>
</dbReference>
<name>A0A1G9KLZ8_9BACT</name>
<dbReference type="InterPro" id="IPR014922">
    <property type="entry name" value="YdhG-like"/>
</dbReference>
<keyword evidence="3" id="KW-1185">Reference proteome</keyword>
<dbReference type="Proteomes" id="UP000198901">
    <property type="component" value="Unassembled WGS sequence"/>
</dbReference>
<dbReference type="Pfam" id="PF08818">
    <property type="entry name" value="DUF1801"/>
    <property type="match status" value="1"/>
</dbReference>
<evidence type="ECO:0000259" key="1">
    <source>
        <dbReference type="Pfam" id="PF08818"/>
    </source>
</evidence>
<evidence type="ECO:0000313" key="3">
    <source>
        <dbReference type="Proteomes" id="UP000198901"/>
    </source>
</evidence>
<dbReference type="RefSeq" id="WP_093198732.1">
    <property type="nucleotide sequence ID" value="NZ_FNGS01000002.1"/>
</dbReference>
<gene>
    <name evidence="2" type="ORF">SAMN04488090_1066</name>
</gene>
<accession>A0A1G9KLZ8</accession>
<organism evidence="2 3">
    <name type="scientific">Siphonobacter aquaeclarae</name>
    <dbReference type="NCBI Taxonomy" id="563176"/>
    <lineage>
        <taxon>Bacteria</taxon>
        <taxon>Pseudomonadati</taxon>
        <taxon>Bacteroidota</taxon>
        <taxon>Cytophagia</taxon>
        <taxon>Cytophagales</taxon>
        <taxon>Cytophagaceae</taxon>
        <taxon>Siphonobacter</taxon>
    </lineage>
</organism>
<dbReference type="STRING" id="563176.SAMN04488090_1066"/>
<dbReference type="Gene3D" id="3.90.1150.200">
    <property type="match status" value="1"/>
</dbReference>
<dbReference type="SUPFAM" id="SSF159888">
    <property type="entry name" value="YdhG-like"/>
    <property type="match status" value="1"/>
</dbReference>
<dbReference type="OrthoDB" id="9800461at2"/>
<evidence type="ECO:0000313" key="2">
    <source>
        <dbReference type="EMBL" id="SDL50544.1"/>
    </source>
</evidence>
<dbReference type="AlphaFoldDB" id="A0A1G9KLZ8"/>
<sequence>MGKTDPRVDVYIDKAAPYAVPILGHLRELVHEACPDVAEAIKWGVPSFDYKGKILCQVAAFKQHLGFGFWLGAHMNDPEKILTPVGGNTAMGSLGKVRTLADLPADDVLIRYIRHAMELIDSGVKFTREKPVTEQKPLVIPDDFLDLLQTGENAFDNFQKMSYSHKKEYLDWFADAKSEPTRLRRQEKALAQLEEGKSMHWKYEKR</sequence>
<proteinExistence type="predicted"/>
<feature type="domain" description="YdhG-like" evidence="1">
    <location>
        <begin position="22"/>
        <end position="117"/>
    </location>
</feature>